<reference evidence="2" key="1">
    <citation type="submission" date="2019-08" db="EMBL/GenBank/DDBJ databases">
        <authorList>
            <person name="Kucharzyk K."/>
            <person name="Murdoch R.W."/>
            <person name="Higgins S."/>
            <person name="Loffler F."/>
        </authorList>
    </citation>
    <scope>NUCLEOTIDE SEQUENCE</scope>
</reference>
<proteinExistence type="predicted"/>
<dbReference type="AlphaFoldDB" id="A0A644WSG4"/>
<sequence length="289" mass="32900">MSRETESRRNSLEDLSEIIRKAEEEEMPDGEFSEKEEQALCKALLWNMEQAVSVHRLLYNDSGKAADFLCEKVNPAFEHVSGISPKHIVGKKGSDLFGKAIPYFDIFVRAAETGRKIRFKAYYPQIGKFFDMWAFSPEWGRFALLFTDATCSVLAEREHHLDQCFLGGIMDSVGFWLMVFDDRRNMIFWNRTAERLSDYCSDEALSPAYPVLEKLFPEQACRESVLEQMERMERMACSAEDSPEELRTEVAVRGGTLTIAWTCSLWKSEEEGQSGIIAAGRPVAGNRSA</sequence>
<evidence type="ECO:0000259" key="1">
    <source>
        <dbReference type="Pfam" id="PF13188"/>
    </source>
</evidence>
<feature type="domain" description="PAS" evidence="1">
    <location>
        <begin position="169"/>
        <end position="206"/>
    </location>
</feature>
<dbReference type="EMBL" id="VSSQ01001245">
    <property type="protein sequence ID" value="MPM06607.1"/>
    <property type="molecule type" value="Genomic_DNA"/>
</dbReference>
<comment type="caution">
    <text evidence="2">The sequence shown here is derived from an EMBL/GenBank/DDBJ whole genome shotgun (WGS) entry which is preliminary data.</text>
</comment>
<dbReference type="InterPro" id="IPR035965">
    <property type="entry name" value="PAS-like_dom_sf"/>
</dbReference>
<dbReference type="SUPFAM" id="SSF55785">
    <property type="entry name" value="PYP-like sensor domain (PAS domain)"/>
    <property type="match status" value="1"/>
</dbReference>
<dbReference type="Gene3D" id="3.30.450.20">
    <property type="entry name" value="PAS domain"/>
    <property type="match status" value="2"/>
</dbReference>
<dbReference type="Pfam" id="PF13188">
    <property type="entry name" value="PAS_8"/>
    <property type="match status" value="1"/>
</dbReference>
<evidence type="ECO:0000313" key="2">
    <source>
        <dbReference type="EMBL" id="MPM06607.1"/>
    </source>
</evidence>
<gene>
    <name evidence="2" type="ORF">SDC9_52909</name>
</gene>
<protein>
    <recommendedName>
        <fullName evidence="1">PAS domain-containing protein</fullName>
    </recommendedName>
</protein>
<name>A0A644WSG4_9ZZZZ</name>
<accession>A0A644WSG4</accession>
<organism evidence="2">
    <name type="scientific">bioreactor metagenome</name>
    <dbReference type="NCBI Taxonomy" id="1076179"/>
    <lineage>
        <taxon>unclassified sequences</taxon>
        <taxon>metagenomes</taxon>
        <taxon>ecological metagenomes</taxon>
    </lineage>
</organism>
<dbReference type="InterPro" id="IPR000014">
    <property type="entry name" value="PAS"/>
</dbReference>